<evidence type="ECO:0000313" key="16">
    <source>
        <dbReference type="Proteomes" id="UP001567538"/>
    </source>
</evidence>
<dbReference type="Gene3D" id="1.20.5.4130">
    <property type="match status" value="1"/>
</dbReference>
<dbReference type="GO" id="GO:0009626">
    <property type="term" value="P:plant-type hypersensitive response"/>
    <property type="evidence" value="ECO:0007669"/>
    <property type="project" value="UniProtKB-KW"/>
</dbReference>
<dbReference type="PANTHER" id="PTHR23155">
    <property type="entry name" value="DISEASE RESISTANCE PROTEIN RP"/>
    <property type="match status" value="1"/>
</dbReference>
<dbReference type="Proteomes" id="UP001567538">
    <property type="component" value="Unassembled WGS sequence"/>
</dbReference>
<dbReference type="Gene3D" id="1.10.10.10">
    <property type="entry name" value="Winged helix-like DNA-binding domain superfamily/Winged helix DNA-binding domain"/>
    <property type="match status" value="1"/>
</dbReference>
<dbReference type="Gene3D" id="1.10.8.430">
    <property type="entry name" value="Helical domain of apoptotic protease-activating factors"/>
    <property type="match status" value="1"/>
</dbReference>
<gene>
    <name evidence="15" type="ORF">AAHA92_03981</name>
</gene>
<keyword evidence="4" id="KW-0963">Cytoplasm</keyword>
<dbReference type="InterPro" id="IPR036388">
    <property type="entry name" value="WH-like_DNA-bd_sf"/>
</dbReference>
<evidence type="ECO:0000256" key="10">
    <source>
        <dbReference type="ARBA" id="ARBA00022840"/>
    </source>
</evidence>
<dbReference type="InterPro" id="IPR042197">
    <property type="entry name" value="Apaf_helical"/>
</dbReference>
<accession>A0ABD1HXP8</accession>
<protein>
    <submittedName>
        <fullName evidence="15">Late blight resistance protein R1B-16</fullName>
    </submittedName>
</protein>
<dbReference type="SUPFAM" id="SSF52058">
    <property type="entry name" value="L domain-like"/>
    <property type="match status" value="1"/>
</dbReference>
<dbReference type="GO" id="GO:0051607">
    <property type="term" value="P:defense response to virus"/>
    <property type="evidence" value="ECO:0007669"/>
    <property type="project" value="UniProtKB-ARBA"/>
</dbReference>
<evidence type="ECO:0000256" key="6">
    <source>
        <dbReference type="ARBA" id="ARBA00022667"/>
    </source>
</evidence>
<keyword evidence="11" id="KW-0175">Coiled coil</keyword>
<dbReference type="EMBL" id="JBEAFC010000003">
    <property type="protein sequence ID" value="KAL1561256.1"/>
    <property type="molecule type" value="Genomic_DNA"/>
</dbReference>
<feature type="domain" description="Disease resistance R13L4/SHOC-2-like LRR" evidence="14">
    <location>
        <begin position="554"/>
        <end position="851"/>
    </location>
</feature>
<keyword evidence="9" id="KW-0611">Plant defense</keyword>
<keyword evidence="10" id="KW-0067">ATP-binding</keyword>
<evidence type="ECO:0000256" key="4">
    <source>
        <dbReference type="ARBA" id="ARBA00022490"/>
    </source>
</evidence>
<evidence type="ECO:0000259" key="13">
    <source>
        <dbReference type="Pfam" id="PF23559"/>
    </source>
</evidence>
<dbReference type="FunFam" id="3.40.50.300:FF:001091">
    <property type="entry name" value="Probable disease resistance protein At1g61300"/>
    <property type="match status" value="1"/>
</dbReference>
<dbReference type="InterPro" id="IPR055414">
    <property type="entry name" value="LRR_R13L4/SHOC2-like"/>
</dbReference>
<keyword evidence="7" id="KW-0677">Repeat</keyword>
<dbReference type="Pfam" id="PF23559">
    <property type="entry name" value="WHD_DRP"/>
    <property type="match status" value="1"/>
</dbReference>
<evidence type="ECO:0000256" key="3">
    <source>
        <dbReference type="ARBA" id="ARBA00008894"/>
    </source>
</evidence>
<keyword evidence="6" id="KW-0381">Hypersensitive response</keyword>
<feature type="domain" description="Disease resistance protein winged helix" evidence="13">
    <location>
        <begin position="413"/>
        <end position="482"/>
    </location>
</feature>
<dbReference type="SUPFAM" id="SSF52540">
    <property type="entry name" value="P-loop containing nucleoside triphosphate hydrolases"/>
    <property type="match status" value="1"/>
</dbReference>
<proteinExistence type="inferred from homology"/>
<dbReference type="GO" id="GO:0005737">
    <property type="term" value="C:cytoplasm"/>
    <property type="evidence" value="ECO:0007669"/>
    <property type="project" value="UniProtKB-SubCell"/>
</dbReference>
<dbReference type="FunFam" id="1.10.10.10:FF:000322">
    <property type="entry name" value="Probable disease resistance protein At1g63360"/>
    <property type="match status" value="1"/>
</dbReference>
<dbReference type="PANTHER" id="PTHR23155:SF1152">
    <property type="entry name" value="AAA+ ATPASE DOMAIN-CONTAINING PROTEIN"/>
    <property type="match status" value="1"/>
</dbReference>
<evidence type="ECO:0000256" key="5">
    <source>
        <dbReference type="ARBA" id="ARBA00022614"/>
    </source>
</evidence>
<name>A0ABD1HXP8_SALDI</name>
<comment type="function">
    <text evidence="1">Confers resistance to late blight (Phytophthora infestans) races carrying the avirulence gene Avr1. Resistance proteins guard the plant against pathogens that contain an appropriate avirulence protein via an indirect interaction with this avirulence protein. That triggers a defense system including the hypersensitive response, which restricts the pathogen growth.</text>
</comment>
<evidence type="ECO:0000259" key="12">
    <source>
        <dbReference type="Pfam" id="PF00931"/>
    </source>
</evidence>
<keyword evidence="5" id="KW-0433">Leucine-rich repeat</keyword>
<feature type="domain" description="NB-ARC" evidence="12">
    <location>
        <begin position="157"/>
        <end position="330"/>
    </location>
</feature>
<dbReference type="InterPro" id="IPR044974">
    <property type="entry name" value="Disease_R_plants"/>
</dbReference>
<dbReference type="InterPro" id="IPR002182">
    <property type="entry name" value="NB-ARC"/>
</dbReference>
<evidence type="ECO:0000313" key="15">
    <source>
        <dbReference type="EMBL" id="KAL1561256.1"/>
    </source>
</evidence>
<dbReference type="Gene3D" id="3.80.10.10">
    <property type="entry name" value="Ribonuclease Inhibitor"/>
    <property type="match status" value="1"/>
</dbReference>
<comment type="similarity">
    <text evidence="3">Belongs to the disease resistance NB-LRR family.</text>
</comment>
<keyword evidence="16" id="KW-1185">Reference proteome</keyword>
<sequence length="873" mass="101091">MAYNLQPLITILEGILDPGQPRWVVDENNPHLQSLLDKATSLQQLLDKSSLTKLDTQIREVAHRAEDIIESHMVDRMLSGSDCVIFTLSTPDLQQVTRDLDSLMEQAGKLVEMECKNMQRELDSAMEQVKLVEMEDKKMLSSSSSSSKSAVVVGIHEDLTQLKDRLTSMEKKREIVPIVGMGEIGKITLARKLYEDPLIVGHFDYRAWTTVSQDYNMRKILLNLLSCIIGKEECDQHMQKETHELKDVLRKNLFGRKYLIVLDDMWSTKFWDEMRMYFPDNNNGSRIVFTTRESDVANYADSSRSQHQVQLLSESESWNLLRQLVFGEEDCSPELQEIGEKISGVCGGLPLAISVIGGLLSKMERSKDVWKKLGDNVIAAISESDERCYSILSLSYNHLPNHLKPCFLYMGAYPEDYVIKGSRLVRLWVAEGFVKSNGERSLEEEAEDWLKSLVERNLFMVRNYKVNGKPMCYSMHDMLRDICIRKCGEDKFWYVKNGPKVTFSNPRRVSLDISNGMDDINGSTESVSLTRSVICIGRGRIEFPYGAFSTSRLLRVLDFTDMWFSEFPTEIFEFVNLRFLCVYCNSNIPRGISRLWNLQTLITNRHFDVPSELWQLSELRYLKVYGIELLKDEEMNYSVLKNLQMISARVAEDATTYLDGFLESIPNIKKLEIGYNLQVTSTVIDLSHLRKLEIFRCSYWRVLPFIEHYLYCHFKVIFPCNIKKLHLFRCGLHLEMLRSFSTLLKLEVLKLSGCIFISEENTSEEEENTSEEVWEVAEEDVFCSLQFLYLEGLDLVRWIADETNFPRLRHLRLYFCYNLEEIPNGIGEIPTLQLIEVEECTKSIVTSAERIVEEQSENGNYDLKLRISHTRDW</sequence>
<keyword evidence="8" id="KW-0547">Nucleotide-binding</keyword>
<dbReference type="PRINTS" id="PR00364">
    <property type="entry name" value="DISEASERSIST"/>
</dbReference>
<dbReference type="Gene3D" id="3.40.50.300">
    <property type="entry name" value="P-loop containing nucleotide triphosphate hydrolases"/>
    <property type="match status" value="1"/>
</dbReference>
<feature type="coiled-coil region" evidence="11">
    <location>
        <begin position="93"/>
        <end position="135"/>
    </location>
</feature>
<comment type="caution">
    <text evidence="15">The sequence shown here is derived from an EMBL/GenBank/DDBJ whole genome shotgun (WGS) entry which is preliminary data.</text>
</comment>
<dbReference type="InterPro" id="IPR027417">
    <property type="entry name" value="P-loop_NTPase"/>
</dbReference>
<dbReference type="GO" id="GO:0005524">
    <property type="term" value="F:ATP binding"/>
    <property type="evidence" value="ECO:0007669"/>
    <property type="project" value="UniProtKB-KW"/>
</dbReference>
<reference evidence="15 16" key="1">
    <citation type="submission" date="2024-06" db="EMBL/GenBank/DDBJ databases">
        <title>A chromosome level genome sequence of Diviner's sage (Salvia divinorum).</title>
        <authorList>
            <person name="Ford S.A."/>
            <person name="Ro D.-K."/>
            <person name="Ness R.W."/>
            <person name="Phillips M.A."/>
        </authorList>
    </citation>
    <scope>NUCLEOTIDE SEQUENCE [LARGE SCALE GENOMIC DNA]</scope>
    <source>
        <strain evidence="15">SAF-2024a</strain>
        <tissue evidence="15">Leaf</tissue>
    </source>
</reference>
<dbReference type="AlphaFoldDB" id="A0ABD1HXP8"/>
<dbReference type="Pfam" id="PF23598">
    <property type="entry name" value="LRR_14"/>
    <property type="match status" value="1"/>
</dbReference>
<evidence type="ECO:0000256" key="11">
    <source>
        <dbReference type="SAM" id="Coils"/>
    </source>
</evidence>
<evidence type="ECO:0000259" key="14">
    <source>
        <dbReference type="Pfam" id="PF23598"/>
    </source>
</evidence>
<dbReference type="InterPro" id="IPR032675">
    <property type="entry name" value="LRR_dom_sf"/>
</dbReference>
<evidence type="ECO:0000256" key="2">
    <source>
        <dbReference type="ARBA" id="ARBA00004496"/>
    </source>
</evidence>
<dbReference type="InterPro" id="IPR058922">
    <property type="entry name" value="WHD_DRP"/>
</dbReference>
<dbReference type="Pfam" id="PF00931">
    <property type="entry name" value="NB-ARC"/>
    <property type="match status" value="1"/>
</dbReference>
<evidence type="ECO:0000256" key="7">
    <source>
        <dbReference type="ARBA" id="ARBA00022737"/>
    </source>
</evidence>
<comment type="subcellular location">
    <subcellularLocation>
        <location evidence="2">Cytoplasm</location>
    </subcellularLocation>
</comment>
<evidence type="ECO:0000256" key="1">
    <source>
        <dbReference type="ARBA" id="ARBA00002074"/>
    </source>
</evidence>
<organism evidence="15 16">
    <name type="scientific">Salvia divinorum</name>
    <name type="common">Maria pastora</name>
    <name type="synonym">Diviner's sage</name>
    <dbReference type="NCBI Taxonomy" id="28513"/>
    <lineage>
        <taxon>Eukaryota</taxon>
        <taxon>Viridiplantae</taxon>
        <taxon>Streptophyta</taxon>
        <taxon>Embryophyta</taxon>
        <taxon>Tracheophyta</taxon>
        <taxon>Spermatophyta</taxon>
        <taxon>Magnoliopsida</taxon>
        <taxon>eudicotyledons</taxon>
        <taxon>Gunneridae</taxon>
        <taxon>Pentapetalae</taxon>
        <taxon>asterids</taxon>
        <taxon>lamiids</taxon>
        <taxon>Lamiales</taxon>
        <taxon>Lamiaceae</taxon>
        <taxon>Nepetoideae</taxon>
        <taxon>Mentheae</taxon>
        <taxon>Salviinae</taxon>
        <taxon>Salvia</taxon>
        <taxon>Salvia subgen. Calosphace</taxon>
    </lineage>
</organism>
<evidence type="ECO:0000256" key="9">
    <source>
        <dbReference type="ARBA" id="ARBA00022821"/>
    </source>
</evidence>
<evidence type="ECO:0000256" key="8">
    <source>
        <dbReference type="ARBA" id="ARBA00022741"/>
    </source>
</evidence>